<dbReference type="Gene3D" id="1.10.287.130">
    <property type="match status" value="1"/>
</dbReference>
<feature type="repeat" description="TPR" evidence="1">
    <location>
        <begin position="233"/>
        <end position="266"/>
    </location>
</feature>
<keyword evidence="3" id="KW-0472">Membrane</keyword>
<dbReference type="Pfam" id="PF13424">
    <property type="entry name" value="TPR_12"/>
    <property type="match status" value="2"/>
</dbReference>
<dbReference type="InterPro" id="IPR036097">
    <property type="entry name" value="HisK_dim/P_sf"/>
</dbReference>
<feature type="transmembrane region" description="Helical" evidence="3">
    <location>
        <begin position="434"/>
        <end position="454"/>
    </location>
</feature>
<dbReference type="InterPro" id="IPR019734">
    <property type="entry name" value="TPR_rpt"/>
</dbReference>
<dbReference type="SUPFAM" id="SSF48452">
    <property type="entry name" value="TPR-like"/>
    <property type="match status" value="2"/>
</dbReference>
<dbReference type="GO" id="GO:0000155">
    <property type="term" value="F:phosphorelay sensor kinase activity"/>
    <property type="evidence" value="ECO:0007669"/>
    <property type="project" value="InterPro"/>
</dbReference>
<evidence type="ECO:0000256" key="2">
    <source>
        <dbReference type="SAM" id="Coils"/>
    </source>
</evidence>
<feature type="domain" description="Histidine kinase" evidence="4">
    <location>
        <begin position="482"/>
        <end position="690"/>
    </location>
</feature>
<keyword evidence="3" id="KW-1133">Transmembrane helix</keyword>
<keyword evidence="6" id="KW-1185">Reference proteome</keyword>
<dbReference type="PANTHER" id="PTHR10098">
    <property type="entry name" value="RAPSYN-RELATED"/>
    <property type="match status" value="1"/>
</dbReference>
<dbReference type="AlphaFoldDB" id="A0AA51X850"/>
<evidence type="ECO:0000256" key="3">
    <source>
        <dbReference type="SAM" id="Phobius"/>
    </source>
</evidence>
<dbReference type="InterPro" id="IPR005467">
    <property type="entry name" value="His_kinase_dom"/>
</dbReference>
<keyword evidence="1" id="KW-0802">TPR repeat</keyword>
<dbReference type="InterPro" id="IPR011990">
    <property type="entry name" value="TPR-like_helical_dom_sf"/>
</dbReference>
<keyword evidence="3" id="KW-0812">Transmembrane</keyword>
<dbReference type="Gene3D" id="1.25.40.10">
    <property type="entry name" value="Tetratricopeptide repeat domain"/>
    <property type="match status" value="2"/>
</dbReference>
<proteinExistence type="predicted"/>
<feature type="coiled-coil region" evidence="2">
    <location>
        <begin position="397"/>
        <end position="431"/>
    </location>
</feature>
<reference evidence="5 6" key="1">
    <citation type="submission" date="2023-08" db="EMBL/GenBank/DDBJ databases">
        <title>Pleionea litopenaei sp. nov., isolated from stomach of juvenile Litopenaeus vannamei.</title>
        <authorList>
            <person name="Rho A.M."/>
            <person name="Hwang C.Y."/>
        </authorList>
    </citation>
    <scope>NUCLEOTIDE SEQUENCE [LARGE SCALE GENOMIC DNA]</scope>
    <source>
        <strain evidence="5 6">HL-JVS1</strain>
    </source>
</reference>
<organism evidence="5 6">
    <name type="scientific">Pleionea litopenaei</name>
    <dbReference type="NCBI Taxonomy" id="3070815"/>
    <lineage>
        <taxon>Bacteria</taxon>
        <taxon>Pseudomonadati</taxon>
        <taxon>Pseudomonadota</taxon>
        <taxon>Gammaproteobacteria</taxon>
        <taxon>Oceanospirillales</taxon>
        <taxon>Pleioneaceae</taxon>
        <taxon>Pleionea</taxon>
    </lineage>
</organism>
<evidence type="ECO:0000259" key="4">
    <source>
        <dbReference type="PROSITE" id="PS50109"/>
    </source>
</evidence>
<dbReference type="RefSeq" id="WP_309202914.1">
    <property type="nucleotide sequence ID" value="NZ_CP133548.1"/>
</dbReference>
<evidence type="ECO:0000313" key="6">
    <source>
        <dbReference type="Proteomes" id="UP001239782"/>
    </source>
</evidence>
<dbReference type="KEGG" id="plei:Q9312_02265"/>
<evidence type="ECO:0000313" key="5">
    <source>
        <dbReference type="EMBL" id="WMS87760.1"/>
    </source>
</evidence>
<protein>
    <submittedName>
        <fullName evidence="5">Tetratricopeptide repeat protein</fullName>
    </submittedName>
</protein>
<gene>
    <name evidence="5" type="ORF">Q9312_02265</name>
</gene>
<accession>A0AA51X850</accession>
<dbReference type="PROSITE" id="PS50005">
    <property type="entry name" value="TPR"/>
    <property type="match status" value="3"/>
</dbReference>
<feature type="repeat" description="TPR" evidence="1">
    <location>
        <begin position="193"/>
        <end position="226"/>
    </location>
</feature>
<dbReference type="SUPFAM" id="SSF47384">
    <property type="entry name" value="Homodimeric domain of signal transducing histidine kinase"/>
    <property type="match status" value="1"/>
</dbReference>
<keyword evidence="2" id="KW-0175">Coiled coil</keyword>
<name>A0AA51X850_9GAMM</name>
<dbReference type="PROSITE" id="PS50109">
    <property type="entry name" value="HIS_KIN"/>
    <property type="match status" value="1"/>
</dbReference>
<feature type="repeat" description="TPR" evidence="1">
    <location>
        <begin position="153"/>
        <end position="186"/>
    </location>
</feature>
<dbReference type="Proteomes" id="UP001239782">
    <property type="component" value="Chromosome"/>
</dbReference>
<dbReference type="EMBL" id="CP133548">
    <property type="protein sequence ID" value="WMS87760.1"/>
    <property type="molecule type" value="Genomic_DNA"/>
</dbReference>
<dbReference type="PROSITE" id="PS50293">
    <property type="entry name" value="TPR_REGION"/>
    <property type="match status" value="1"/>
</dbReference>
<evidence type="ECO:0000256" key="1">
    <source>
        <dbReference type="PROSITE-ProRule" id="PRU00339"/>
    </source>
</evidence>
<dbReference type="SMART" id="SM00028">
    <property type="entry name" value="TPR"/>
    <property type="match status" value="8"/>
</dbReference>
<sequence length="690" mass="79079">MLKLVSKRTTFLSLLIWFCFSSLGIEAAQPLARISTLTDEAEQQVYRDPKKAESLAREALSLVTEETLFESKYRASIILSDALVEQDKYDQALTLLSNLLTEANNLDLTIQKAQVLSRSGEVLWYQGKVYQAVDRLEGALKLYQATDRPDDISKTLNNIGIMYRHLGDYESALNYLLRSLAIKETLGNKQTIATTLNNIGVIYNHLEKYQEAISYYDRAIEIFEFTGDAPGLADPLNNKGQALEQLGQLSDALEYYQRSLQIEESTQNIRGQSISNAHIGAILRQMKRFDQASQHLNIASQLANQTQSPVVLTETLLQQGLLYIDLKQVGEAERVFLEGLQIATDSSEKEKVVEFHFQLSNVYEMDGQFAKALEHYRLYKLVSEELLNANTRERITRLQFRNKLEQREQEINLLKQQNRIQSLEVEQAKSQKTIIMAFSLAFVVAFGLILGYLYHRKRIARERDISDQLITLDKLKTQFLMHTSSELLTPLSQIKQVSTFNLQQVETNTSEFKALNAIEKYSEKLEIIIRNLLDFSADKNSKLTLNIGPLSINEVISYVIEVMQQDLSNVEVGRLSFSFNNQISADSPSLLGDKQRLTQCIYNIVQRYISRLQEGTLYFHAIPMNESMLVRISNQPLNETQTSKPEDESWETMPFEMNLVHRLITLQQGEIWIDEHETEYTVCFTLPLEK</sequence>